<proteinExistence type="predicted"/>
<name>A0AAV2GSH8_9ROSI</name>
<gene>
    <name evidence="3" type="ORF">LTRI10_LOCUS52462</name>
</gene>
<organism evidence="3 4">
    <name type="scientific">Linum trigynum</name>
    <dbReference type="NCBI Taxonomy" id="586398"/>
    <lineage>
        <taxon>Eukaryota</taxon>
        <taxon>Viridiplantae</taxon>
        <taxon>Streptophyta</taxon>
        <taxon>Embryophyta</taxon>
        <taxon>Tracheophyta</taxon>
        <taxon>Spermatophyta</taxon>
        <taxon>Magnoliopsida</taxon>
        <taxon>eudicotyledons</taxon>
        <taxon>Gunneridae</taxon>
        <taxon>Pentapetalae</taxon>
        <taxon>rosids</taxon>
        <taxon>fabids</taxon>
        <taxon>Malpighiales</taxon>
        <taxon>Linaceae</taxon>
        <taxon>Linum</taxon>
    </lineage>
</organism>
<accession>A0AAV2GSH8</accession>
<keyword evidence="1" id="KW-0812">Transmembrane</keyword>
<dbReference type="PANTHER" id="PTHR33116">
    <property type="entry name" value="REVERSE TRANSCRIPTASE ZINC-BINDING DOMAIN-CONTAINING PROTEIN-RELATED-RELATED"/>
    <property type="match status" value="1"/>
</dbReference>
<evidence type="ECO:0000313" key="4">
    <source>
        <dbReference type="Proteomes" id="UP001497516"/>
    </source>
</evidence>
<reference evidence="3 4" key="1">
    <citation type="submission" date="2024-04" db="EMBL/GenBank/DDBJ databases">
        <authorList>
            <person name="Fracassetti M."/>
        </authorList>
    </citation>
    <scope>NUCLEOTIDE SEQUENCE [LARGE SCALE GENOMIC DNA]</scope>
</reference>
<dbReference type="PANTHER" id="PTHR33116:SF86">
    <property type="entry name" value="REVERSE TRANSCRIPTASE DOMAIN-CONTAINING PROTEIN"/>
    <property type="match status" value="1"/>
</dbReference>
<dbReference type="InterPro" id="IPR000477">
    <property type="entry name" value="RT_dom"/>
</dbReference>
<keyword evidence="1" id="KW-1133">Transmembrane helix</keyword>
<keyword evidence="1" id="KW-0472">Membrane</keyword>
<evidence type="ECO:0000259" key="2">
    <source>
        <dbReference type="Pfam" id="PF00078"/>
    </source>
</evidence>
<evidence type="ECO:0000313" key="3">
    <source>
        <dbReference type="EMBL" id="CAL1413212.1"/>
    </source>
</evidence>
<dbReference type="EMBL" id="OZ034822">
    <property type="protein sequence ID" value="CAL1413212.1"/>
    <property type="molecule type" value="Genomic_DNA"/>
</dbReference>
<dbReference type="SUPFAM" id="SSF56672">
    <property type="entry name" value="DNA/RNA polymerases"/>
    <property type="match status" value="1"/>
</dbReference>
<feature type="domain" description="Reverse transcriptase" evidence="2">
    <location>
        <begin position="7"/>
        <end position="194"/>
    </location>
</feature>
<keyword evidence="4" id="KW-1185">Reference proteome</keyword>
<dbReference type="AlphaFoldDB" id="A0AAV2GSH8"/>
<dbReference type="Proteomes" id="UP001497516">
    <property type="component" value="Chromosome 9"/>
</dbReference>
<feature type="transmembrane region" description="Helical" evidence="1">
    <location>
        <begin position="237"/>
        <end position="260"/>
    </location>
</feature>
<dbReference type="Pfam" id="PF00078">
    <property type="entry name" value="RVT_1"/>
    <property type="match status" value="1"/>
</dbReference>
<protein>
    <recommendedName>
        <fullName evidence="2">Reverse transcriptase domain-containing protein</fullName>
    </recommendedName>
</protein>
<dbReference type="InterPro" id="IPR043502">
    <property type="entry name" value="DNA/RNA_pol_sf"/>
</dbReference>
<sequence>MAIILPSIISPEQNGFMRGLQIVDNVLIGHEVMHYLKVKKQGKKGYLTLKVDMGNVYDRVEWYFLLAIMAKMGFSHQWVGWVQECVLTVTFSVMMNGTPIGYFRSTRWLRQGDPLSPLLFAGVKISPQGPIISHLFFADDSYLFLQASKLECETLLKLLQDYQDLSDQKMNLSKYVVCFSGNVDPPNAEEMAFILGVGEISLQDRYMGIPCLVKHFKVETFRYLEERLLAKLQGKEVLLKAVVVALPIYVMSCFLLPVTLCRKLDKHMTRFGGAIRWRKSRLTGSPGRTYVGVSSRVVLGSGVLEILPRLCWLKFLGEFGRSLRRLWLVFLRVSTLLELLFSLLSMDLGHQGGGQVCCIGGIFFASSGRGRG</sequence>
<evidence type="ECO:0000256" key="1">
    <source>
        <dbReference type="SAM" id="Phobius"/>
    </source>
</evidence>